<feature type="transmembrane region" description="Helical" evidence="1">
    <location>
        <begin position="57"/>
        <end position="89"/>
    </location>
</feature>
<keyword evidence="1" id="KW-0812">Transmembrane</keyword>
<evidence type="ECO:0000259" key="2">
    <source>
        <dbReference type="Pfam" id="PF09922"/>
    </source>
</evidence>
<dbReference type="NCBIfam" id="NF040535">
    <property type="entry name" value="LiaF_C_term"/>
    <property type="match status" value="1"/>
</dbReference>
<organism evidence="3 4">
    <name type="scientific">Litchfieldia luteola</name>
    <dbReference type="NCBI Taxonomy" id="682179"/>
    <lineage>
        <taxon>Bacteria</taxon>
        <taxon>Bacillati</taxon>
        <taxon>Bacillota</taxon>
        <taxon>Bacilli</taxon>
        <taxon>Bacillales</taxon>
        <taxon>Bacillaceae</taxon>
        <taxon>Litchfieldia</taxon>
    </lineage>
</organism>
<dbReference type="PIRSF" id="PIRSF031509">
    <property type="entry name" value="Cell_wall_LiaF/YvqF"/>
    <property type="match status" value="1"/>
</dbReference>
<feature type="domain" description="Cell wall-active antibiotics response LiaF-like C-terminal" evidence="2">
    <location>
        <begin position="129"/>
        <end position="242"/>
    </location>
</feature>
<dbReference type="RefSeq" id="WP_193539907.1">
    <property type="nucleotide sequence ID" value="NZ_JADCLJ010000025.1"/>
</dbReference>
<dbReference type="InterPro" id="IPR016975">
    <property type="entry name" value="Cell_wall_LiaF"/>
</dbReference>
<keyword evidence="4" id="KW-1185">Reference proteome</keyword>
<dbReference type="EMBL" id="JADCLJ010000025">
    <property type="protein sequence ID" value="MBE4910632.1"/>
    <property type="molecule type" value="Genomic_DNA"/>
</dbReference>
<gene>
    <name evidence="3" type="ORF">IMZ08_21565</name>
</gene>
<evidence type="ECO:0000256" key="1">
    <source>
        <dbReference type="SAM" id="Phobius"/>
    </source>
</evidence>
<comment type="caution">
    <text evidence="3">The sequence shown here is derived from an EMBL/GenBank/DDBJ whole genome shotgun (WGS) entry which is preliminary data.</text>
</comment>
<proteinExistence type="predicted"/>
<evidence type="ECO:0000313" key="4">
    <source>
        <dbReference type="Proteomes" id="UP001516662"/>
    </source>
</evidence>
<dbReference type="Proteomes" id="UP001516662">
    <property type="component" value="Unassembled WGS sequence"/>
</dbReference>
<sequence>MSNHKKTDYISRLSMIGLVVLFIEVTFFNSGVIFSGFVSGVLIYLGRKKFKGTFGKLVFWIGCISLFFTIANMMTVKFILIGIILYFVLQYFQSKKNPAVIKPEIEEATTALVTEEPIIKTKSLFDNVFIGRQKTSDHVYEWNDINIQTGIGDTTIDLSNTVLPKGESIISIRNFVGNVEILIPYEMEASVYHSVITGSTTIFQHEERRVFNQVLSYQTEDYKGSEQKIKIVTSFLIGNLEVKRV</sequence>
<accession>A0ABR9QQ82</accession>
<name>A0ABR9QQ82_9BACI</name>
<keyword evidence="1" id="KW-0472">Membrane</keyword>
<evidence type="ECO:0000313" key="3">
    <source>
        <dbReference type="EMBL" id="MBE4910632.1"/>
    </source>
</evidence>
<reference evidence="3 4" key="1">
    <citation type="submission" date="2020-10" db="EMBL/GenBank/DDBJ databases">
        <title>Bacillus sp. HD4P25, an endophyte from a halophyte.</title>
        <authorList>
            <person name="Sun J.-Q."/>
        </authorList>
    </citation>
    <scope>NUCLEOTIDE SEQUENCE [LARGE SCALE GENOMIC DNA]</scope>
    <source>
        <strain evidence="3 4">YIM 93174</strain>
    </source>
</reference>
<dbReference type="InterPro" id="IPR024425">
    <property type="entry name" value="LiaF-like_C"/>
</dbReference>
<feature type="transmembrane region" description="Helical" evidence="1">
    <location>
        <begin position="15"/>
        <end position="45"/>
    </location>
</feature>
<keyword evidence="1" id="KW-1133">Transmembrane helix</keyword>
<dbReference type="Pfam" id="PF09922">
    <property type="entry name" value="LiaF-like_C"/>
    <property type="match status" value="1"/>
</dbReference>
<dbReference type="InterPro" id="IPR047793">
    <property type="entry name" value="LiaF_C"/>
</dbReference>
<protein>
    <submittedName>
        <fullName evidence="3">Cell wall-active antibiotics response protein</fullName>
    </submittedName>
</protein>